<evidence type="ECO:0000313" key="2">
    <source>
        <dbReference type="Proteomes" id="UP000738126"/>
    </source>
</evidence>
<proteinExistence type="predicted"/>
<dbReference type="RefSeq" id="WP_200256162.1">
    <property type="nucleotide sequence ID" value="NZ_NRSH01000007.1"/>
</dbReference>
<gene>
    <name evidence="1" type="ORF">CKO13_01550</name>
</gene>
<evidence type="ECO:0000313" key="1">
    <source>
        <dbReference type="EMBL" id="MBK1725726.1"/>
    </source>
</evidence>
<protein>
    <recommendedName>
        <fullName evidence="3">Tail E family protein</fullName>
    </recommendedName>
</protein>
<dbReference type="EMBL" id="NRSH01000007">
    <property type="protein sequence ID" value="MBK1725726.1"/>
    <property type="molecule type" value="Genomic_DNA"/>
</dbReference>
<evidence type="ECO:0008006" key="3">
    <source>
        <dbReference type="Google" id="ProtNLM"/>
    </source>
</evidence>
<comment type="caution">
    <text evidence="1">The sequence shown here is derived from an EMBL/GenBank/DDBJ whole genome shotgun (WGS) entry which is preliminary data.</text>
</comment>
<dbReference type="Pfam" id="PF10109">
    <property type="entry name" value="Phage_TAC_7"/>
    <property type="match status" value="1"/>
</dbReference>
<dbReference type="Proteomes" id="UP000738126">
    <property type="component" value="Unassembled WGS sequence"/>
</dbReference>
<sequence length="95" mass="9899">MSKTAAATVTLGTPIQRGDQEIDTVQLRQPTAGELRGLNLVDVVQLEAGALITLLPRITDPGLTDAEVAGLGVTDFMALAQETVGFLLPSDSRPA</sequence>
<organism evidence="1 2">
    <name type="scientific">Halorhodospira neutriphila</name>
    <dbReference type="NCBI Taxonomy" id="168379"/>
    <lineage>
        <taxon>Bacteria</taxon>
        <taxon>Pseudomonadati</taxon>
        <taxon>Pseudomonadota</taxon>
        <taxon>Gammaproteobacteria</taxon>
        <taxon>Chromatiales</taxon>
        <taxon>Ectothiorhodospiraceae</taxon>
        <taxon>Halorhodospira</taxon>
    </lineage>
</organism>
<reference evidence="1 2" key="1">
    <citation type="journal article" date="2020" name="Microorganisms">
        <title>Osmotic Adaptation and Compatible Solute Biosynthesis of Phototrophic Bacteria as Revealed from Genome Analyses.</title>
        <authorList>
            <person name="Imhoff J.F."/>
            <person name="Rahn T."/>
            <person name="Kunzel S."/>
            <person name="Keller A."/>
            <person name="Neulinger S.C."/>
        </authorList>
    </citation>
    <scope>NUCLEOTIDE SEQUENCE [LARGE SCALE GENOMIC DNA]</scope>
    <source>
        <strain evidence="1 2">DSM 15116</strain>
    </source>
</reference>
<keyword evidence="2" id="KW-1185">Reference proteome</keyword>
<name>A0ABS1E5R9_9GAMM</name>
<accession>A0ABS1E5R9</accession>
<dbReference type="InterPro" id="IPR019289">
    <property type="entry name" value="Phage_tail_E/E"/>
</dbReference>